<feature type="domain" description="NACHT-NTPase and P-loop NTPases N-terminal" evidence="1">
    <location>
        <begin position="14"/>
        <end position="126"/>
    </location>
</feature>
<gene>
    <name evidence="2" type="ORF">J3D65DRAFT_417041</name>
</gene>
<sequence>MSGAEFIAVIGIGASIIQLSDACHKVLVRIRQYRGHSAFLELASQIRLFSKDVEALQDPRALAALDPDLEADVIDLLKGCRKRIQELETLIEAQIPNPDSSSFKRVANAVRSLAKDRKLKEILDELAIYQRIVTLHLARATWKNQQDILQVLSSLERATSNVHQPTPSLTSAKQFAINEFPSSPTPRKSSRQPLCALGTCGCPCHNETTRLRLLGFAAPSLHVLQCRCTQADISLDISALQRLLRFNIMLS</sequence>
<organism evidence="2 3">
    <name type="scientific">Phyllosticta citribraziliensis</name>
    <dbReference type="NCBI Taxonomy" id="989973"/>
    <lineage>
        <taxon>Eukaryota</taxon>
        <taxon>Fungi</taxon>
        <taxon>Dikarya</taxon>
        <taxon>Ascomycota</taxon>
        <taxon>Pezizomycotina</taxon>
        <taxon>Dothideomycetes</taxon>
        <taxon>Dothideomycetes incertae sedis</taxon>
        <taxon>Botryosphaeriales</taxon>
        <taxon>Phyllostictaceae</taxon>
        <taxon>Phyllosticta</taxon>
    </lineage>
</organism>
<dbReference type="Proteomes" id="UP001360953">
    <property type="component" value="Unassembled WGS sequence"/>
</dbReference>
<comment type="caution">
    <text evidence="2">The sequence shown here is derived from an EMBL/GenBank/DDBJ whole genome shotgun (WGS) entry which is preliminary data.</text>
</comment>
<dbReference type="GeneID" id="92028965"/>
<proteinExistence type="predicted"/>
<evidence type="ECO:0000313" key="3">
    <source>
        <dbReference type="Proteomes" id="UP001360953"/>
    </source>
</evidence>
<evidence type="ECO:0000313" key="2">
    <source>
        <dbReference type="EMBL" id="KAK7536405.1"/>
    </source>
</evidence>
<accession>A0ABR1LNR7</accession>
<dbReference type="RefSeq" id="XP_066654821.1">
    <property type="nucleotide sequence ID" value="XM_066796059.1"/>
</dbReference>
<keyword evidence="3" id="KW-1185">Reference proteome</keyword>
<name>A0ABR1LNR7_9PEZI</name>
<dbReference type="Pfam" id="PF17107">
    <property type="entry name" value="SesA"/>
    <property type="match status" value="1"/>
</dbReference>
<protein>
    <recommendedName>
        <fullName evidence="1">NACHT-NTPase and P-loop NTPases N-terminal domain-containing protein</fullName>
    </recommendedName>
</protein>
<evidence type="ECO:0000259" key="1">
    <source>
        <dbReference type="Pfam" id="PF17107"/>
    </source>
</evidence>
<dbReference type="InterPro" id="IPR031352">
    <property type="entry name" value="SesA"/>
</dbReference>
<reference evidence="2 3" key="1">
    <citation type="submission" date="2024-04" db="EMBL/GenBank/DDBJ databases">
        <title>Phyllosticta paracitricarpa is synonymous to the EU quarantine fungus P. citricarpa based on phylogenomic analyses.</title>
        <authorList>
            <consortium name="Lawrence Berkeley National Laboratory"/>
            <person name="Van ingen-buijs V.A."/>
            <person name="Van westerhoven A.C."/>
            <person name="Haridas S."/>
            <person name="Skiadas P."/>
            <person name="Martin F."/>
            <person name="Groenewald J.Z."/>
            <person name="Crous P.W."/>
            <person name="Seidl M.F."/>
        </authorList>
    </citation>
    <scope>NUCLEOTIDE SEQUENCE [LARGE SCALE GENOMIC DNA]</scope>
    <source>
        <strain evidence="2 3">CPC 17464</strain>
    </source>
</reference>
<dbReference type="EMBL" id="JBBPEH010000007">
    <property type="protein sequence ID" value="KAK7536405.1"/>
    <property type="molecule type" value="Genomic_DNA"/>
</dbReference>